<gene>
    <name evidence="2" type="ORF">HME9302_00155</name>
</gene>
<evidence type="ECO:0000313" key="3">
    <source>
        <dbReference type="Proteomes" id="UP000253727"/>
    </source>
</evidence>
<dbReference type="AlphaFoldDB" id="A0A369Q9L4"/>
<evidence type="ECO:0000313" key="2">
    <source>
        <dbReference type="EMBL" id="RDC58978.1"/>
    </source>
</evidence>
<feature type="region of interest" description="Disordered" evidence="1">
    <location>
        <begin position="1"/>
        <end position="53"/>
    </location>
</feature>
<reference evidence="2 3" key="1">
    <citation type="submission" date="2018-04" db="EMBL/GenBank/DDBJ databases">
        <title>Altererythrobacter sp. HME9302 genome sequencing and assembly.</title>
        <authorList>
            <person name="Kang H."/>
            <person name="Kim H."/>
            <person name="Joh K."/>
        </authorList>
    </citation>
    <scope>NUCLEOTIDE SEQUENCE [LARGE SCALE GENOMIC DNA]</scope>
    <source>
        <strain evidence="2 3">HME9302</strain>
    </source>
</reference>
<dbReference type="RefSeq" id="WP_181815634.1">
    <property type="nucleotide sequence ID" value="NZ_QBKA01000002.1"/>
</dbReference>
<name>A0A369Q9L4_9SPHN</name>
<proteinExistence type="predicted"/>
<dbReference type="EMBL" id="QBKA01000002">
    <property type="protein sequence ID" value="RDC58978.1"/>
    <property type="molecule type" value="Genomic_DNA"/>
</dbReference>
<dbReference type="Proteomes" id="UP000253727">
    <property type="component" value="Unassembled WGS sequence"/>
</dbReference>
<protein>
    <submittedName>
        <fullName evidence="2">Uncharacterized protein</fullName>
    </submittedName>
</protein>
<accession>A0A369Q9L4</accession>
<organism evidence="2 3">
    <name type="scientific">Alteripontixanthobacter maritimus</name>
    <dbReference type="NCBI Taxonomy" id="2161824"/>
    <lineage>
        <taxon>Bacteria</taxon>
        <taxon>Pseudomonadati</taxon>
        <taxon>Pseudomonadota</taxon>
        <taxon>Alphaproteobacteria</taxon>
        <taxon>Sphingomonadales</taxon>
        <taxon>Erythrobacteraceae</taxon>
        <taxon>Alteripontixanthobacter</taxon>
    </lineage>
</organism>
<keyword evidence="3" id="KW-1185">Reference proteome</keyword>
<evidence type="ECO:0000256" key="1">
    <source>
        <dbReference type="SAM" id="MobiDB-lite"/>
    </source>
</evidence>
<sequence>MGQYEPNDSRNVTLDTDKDTAGLKPTGGREAEARAKAEKGKDSKDKRDDRERT</sequence>
<feature type="compositionally biased region" description="Basic and acidic residues" evidence="1">
    <location>
        <begin position="15"/>
        <end position="53"/>
    </location>
</feature>
<comment type="caution">
    <text evidence="2">The sequence shown here is derived from an EMBL/GenBank/DDBJ whole genome shotgun (WGS) entry which is preliminary data.</text>
</comment>